<evidence type="ECO:0000256" key="2">
    <source>
        <dbReference type="ARBA" id="ARBA00022516"/>
    </source>
</evidence>
<comment type="similarity">
    <text evidence="10">Belongs to the ELO family.</text>
</comment>
<evidence type="ECO:0000313" key="11">
    <source>
        <dbReference type="EMBL" id="CAH1101530.1"/>
    </source>
</evidence>
<proteinExistence type="inferred from homology"/>
<evidence type="ECO:0000256" key="6">
    <source>
        <dbReference type="ARBA" id="ARBA00022989"/>
    </source>
</evidence>
<keyword evidence="9 10" id="KW-0275">Fatty acid biosynthesis</keyword>
<feature type="transmembrane region" description="Helical" evidence="10">
    <location>
        <begin position="228"/>
        <end position="250"/>
    </location>
</feature>
<keyword evidence="3 10" id="KW-0808">Transferase</keyword>
<feature type="transmembrane region" description="Helical" evidence="10">
    <location>
        <begin position="67"/>
        <end position="90"/>
    </location>
</feature>
<dbReference type="GO" id="GO:0034625">
    <property type="term" value="P:fatty acid elongation, monounsaturated fatty acid"/>
    <property type="evidence" value="ECO:0007669"/>
    <property type="project" value="TreeGrafter"/>
</dbReference>
<evidence type="ECO:0000256" key="9">
    <source>
        <dbReference type="ARBA" id="ARBA00023160"/>
    </source>
</evidence>
<evidence type="ECO:0000256" key="1">
    <source>
        <dbReference type="ARBA" id="ARBA00004141"/>
    </source>
</evidence>
<gene>
    <name evidence="11" type="ORF">PSYICH_LOCUS2938</name>
</gene>
<evidence type="ECO:0000256" key="8">
    <source>
        <dbReference type="ARBA" id="ARBA00023136"/>
    </source>
</evidence>
<evidence type="ECO:0000256" key="3">
    <source>
        <dbReference type="ARBA" id="ARBA00022679"/>
    </source>
</evidence>
<name>A0A9P0CKI2_9CUCU</name>
<evidence type="ECO:0000313" key="12">
    <source>
        <dbReference type="Proteomes" id="UP001153636"/>
    </source>
</evidence>
<evidence type="ECO:0000256" key="10">
    <source>
        <dbReference type="RuleBase" id="RU361115"/>
    </source>
</evidence>
<dbReference type="PROSITE" id="PS01188">
    <property type="entry name" value="ELO"/>
    <property type="match status" value="1"/>
</dbReference>
<protein>
    <recommendedName>
        <fullName evidence="10">Elongation of very long chain fatty acids protein</fullName>
        <ecNumber evidence="10">2.3.1.199</ecNumber>
    </recommendedName>
    <alternativeName>
        <fullName evidence="10">Very-long-chain 3-oxoacyl-CoA synthase</fullName>
    </alternativeName>
</protein>
<dbReference type="EC" id="2.3.1.199" evidence="10"/>
<dbReference type="AlphaFoldDB" id="A0A9P0CKI2"/>
<feature type="transmembrane region" description="Helical" evidence="10">
    <location>
        <begin position="28"/>
        <end position="46"/>
    </location>
</feature>
<comment type="subcellular location">
    <subcellularLocation>
        <location evidence="1">Membrane</location>
        <topology evidence="1">Multi-pass membrane protein</topology>
    </subcellularLocation>
</comment>
<feature type="transmembrane region" description="Helical" evidence="10">
    <location>
        <begin position="194"/>
        <end position="216"/>
    </location>
</feature>
<feature type="transmembrane region" description="Helical" evidence="10">
    <location>
        <begin position="162"/>
        <end position="182"/>
    </location>
</feature>
<dbReference type="PANTHER" id="PTHR11157">
    <property type="entry name" value="FATTY ACID ACYL TRANSFERASE-RELATED"/>
    <property type="match status" value="1"/>
</dbReference>
<dbReference type="GO" id="GO:0005789">
    <property type="term" value="C:endoplasmic reticulum membrane"/>
    <property type="evidence" value="ECO:0007669"/>
    <property type="project" value="TreeGrafter"/>
</dbReference>
<dbReference type="GO" id="GO:0030148">
    <property type="term" value="P:sphingolipid biosynthetic process"/>
    <property type="evidence" value="ECO:0007669"/>
    <property type="project" value="TreeGrafter"/>
</dbReference>
<keyword evidence="2 10" id="KW-0444">Lipid biosynthesis</keyword>
<sequence length="263" mass="31161">MALILKKIYKSYFFLTVDSVDHDYVENWTHSPLFVVSFIAGYLFIVKKLGPKFMENRKPYNIRKLLIVYNVIQILINLKLTYEAFLTIQASPYTLCVQSPLRDLVYSTRQQYFALKLLDSMETVFFVLRKSDRQVSFLHVYHHGIMIFTGWVGAKYDLGDTIMLIGVLNCFIHVIMFVYYLLTSIDSAWKKSVFLKKTLTTLQLIQFLSLILIYTFESIIPDCKTFPSVIAFLFIIQNMFMFCLFSEFYYKTYWKEDKNRKMS</sequence>
<dbReference type="GO" id="GO:0019367">
    <property type="term" value="P:fatty acid elongation, saturated fatty acid"/>
    <property type="evidence" value="ECO:0007669"/>
    <property type="project" value="TreeGrafter"/>
</dbReference>
<dbReference type="Pfam" id="PF01151">
    <property type="entry name" value="ELO"/>
    <property type="match status" value="1"/>
</dbReference>
<accession>A0A9P0CKI2</accession>
<dbReference type="EMBL" id="OV651823">
    <property type="protein sequence ID" value="CAH1101530.1"/>
    <property type="molecule type" value="Genomic_DNA"/>
</dbReference>
<dbReference type="Proteomes" id="UP001153636">
    <property type="component" value="Chromosome 11"/>
</dbReference>
<dbReference type="PANTHER" id="PTHR11157:SF69">
    <property type="entry name" value="ELONGATION OF VERY LONG CHAIN FATTY ACIDS PROTEIN 7"/>
    <property type="match status" value="1"/>
</dbReference>
<keyword evidence="12" id="KW-1185">Reference proteome</keyword>
<organism evidence="11 12">
    <name type="scientific">Psylliodes chrysocephalus</name>
    <dbReference type="NCBI Taxonomy" id="3402493"/>
    <lineage>
        <taxon>Eukaryota</taxon>
        <taxon>Metazoa</taxon>
        <taxon>Ecdysozoa</taxon>
        <taxon>Arthropoda</taxon>
        <taxon>Hexapoda</taxon>
        <taxon>Insecta</taxon>
        <taxon>Pterygota</taxon>
        <taxon>Neoptera</taxon>
        <taxon>Endopterygota</taxon>
        <taxon>Coleoptera</taxon>
        <taxon>Polyphaga</taxon>
        <taxon>Cucujiformia</taxon>
        <taxon>Chrysomeloidea</taxon>
        <taxon>Chrysomelidae</taxon>
        <taxon>Galerucinae</taxon>
        <taxon>Alticini</taxon>
        <taxon>Psylliodes</taxon>
    </lineage>
</organism>
<dbReference type="InterPro" id="IPR030457">
    <property type="entry name" value="ELO_CS"/>
</dbReference>
<keyword evidence="8 10" id="KW-0472">Membrane</keyword>
<keyword evidence="5 10" id="KW-0276">Fatty acid metabolism</keyword>
<comment type="catalytic activity">
    <reaction evidence="10">
        <text>a very-long-chain acyl-CoA + malonyl-CoA + H(+) = a very-long-chain 3-oxoacyl-CoA + CO2 + CoA</text>
        <dbReference type="Rhea" id="RHEA:32727"/>
        <dbReference type="ChEBI" id="CHEBI:15378"/>
        <dbReference type="ChEBI" id="CHEBI:16526"/>
        <dbReference type="ChEBI" id="CHEBI:57287"/>
        <dbReference type="ChEBI" id="CHEBI:57384"/>
        <dbReference type="ChEBI" id="CHEBI:90725"/>
        <dbReference type="ChEBI" id="CHEBI:90736"/>
        <dbReference type="EC" id="2.3.1.199"/>
    </reaction>
</comment>
<reference evidence="11" key="1">
    <citation type="submission" date="2022-01" db="EMBL/GenBank/DDBJ databases">
        <authorList>
            <person name="King R."/>
        </authorList>
    </citation>
    <scope>NUCLEOTIDE SEQUENCE</scope>
</reference>
<dbReference type="GO" id="GO:0042761">
    <property type="term" value="P:very long-chain fatty acid biosynthetic process"/>
    <property type="evidence" value="ECO:0007669"/>
    <property type="project" value="TreeGrafter"/>
</dbReference>
<keyword evidence="7 10" id="KW-0443">Lipid metabolism</keyword>
<evidence type="ECO:0000256" key="7">
    <source>
        <dbReference type="ARBA" id="ARBA00023098"/>
    </source>
</evidence>
<keyword evidence="4 10" id="KW-0812">Transmembrane</keyword>
<dbReference type="OrthoDB" id="434092at2759"/>
<dbReference type="GO" id="GO:0034626">
    <property type="term" value="P:fatty acid elongation, polyunsaturated fatty acid"/>
    <property type="evidence" value="ECO:0007669"/>
    <property type="project" value="TreeGrafter"/>
</dbReference>
<dbReference type="InterPro" id="IPR002076">
    <property type="entry name" value="ELO_fam"/>
</dbReference>
<keyword evidence="6 10" id="KW-1133">Transmembrane helix</keyword>
<dbReference type="GO" id="GO:0009922">
    <property type="term" value="F:fatty acid elongase activity"/>
    <property type="evidence" value="ECO:0007669"/>
    <property type="project" value="UniProtKB-EC"/>
</dbReference>
<evidence type="ECO:0000256" key="5">
    <source>
        <dbReference type="ARBA" id="ARBA00022832"/>
    </source>
</evidence>
<evidence type="ECO:0000256" key="4">
    <source>
        <dbReference type="ARBA" id="ARBA00022692"/>
    </source>
</evidence>